<sequence length="1344" mass="146914">MAYSSRFLLARALLLAHCISLYRVVVASPLHDALRDLAYSPYNDTQYAELGSLTARQDEKVLLRLMPLGASITQGQNSNPENGYRKNLRDELRFLGYPVNMVGCQSTGDFADKQHEGHPGAIISGVYDFVDCSIGQKPNLVLINLGTNDCVGADQFGGLAFAQGTYDRMKSLVDKLFTQIDGTTILLSTLLPNGNDGGIKYVPVANEGYRRLVLQYQAQGKKIALAEMNNGFITIDDINPADGTHPNNLGYKKMAAVWAATFNTVQQKGWITPPAELSGPDEGGNDCLPSPDNFEGPVQTQAGMQPAYQDGPYAHSQTLRGNVSKTIFIAPKGDVSIINQFHFAQLVNLNGVEPGAETDELIRVLDPDQITDNNLPAVSFILNSHGDLGGLFIPIDVGQSCLNRGVRWGDINGDGLDDFICLSNPAGDMRVSINMGGNPPTFKYLGVIRPNSGGYAQEDVRLGDIDGDGRLDFCHIQNPGGNIFCFRNGGQGLAPTEEYGGYWQGMVGGPPTFDAKGMPGNQGVRLLDINGDFRADWVYVFPDGHTRIFINHRGTKTDGGGLKPAWVEASSAHPAFSSAGKAIDLDHIKFGRVFGTGKQDFVWVRELATKVDDEILFSYFFEVYQNTGTGGTRLRGDGARYCDMYGRGRDDFMYIFGDGTGKIDLFENTGVANKWNVHNTILTTGRDRKSVHFGDWNGDGLCDVIALDKHTGNADIWFNNYKAGNAVPTFTYQGGAITGSKCTQGWGVGVFDIGARFADLDGDGRVDYLCMEKDGRTTGWLNGADGMTDLGQVKFSVQYDRANHQWADVNGDKKADFLWVDKFAGGVKVWINGGAVPSSGSSYLWLEHDDYWHEGVDRGANIQFPKMSQSGRADMVNELPESGVAYTYFNTCPGAGSGKGPGPDDGPIVDPELPEVPGGGDPGTICPRVHKCGQFPDLPHFVAMGDSYSAGIGTGDRIKDNPYDAGQRCAQGTNAYSRQLFYQEPSLRNKIFDFISCSGDKLDNILTVPSGPKKDPRDKTQLSMLQSLPSDSFSVILLSIGGNNVKFSKIAANCLILGKGDESKAPCQFLIDWVEQRLTRGQTAERTALGKLMQDTYRSLITAADAEDATVVVTGYARFFNEDDQSSNPDEDCATRTLTVIDKTPFLGDYKPYLTTSIRGTVNSAVIALNQLIQESIDAVNGESLGGRKIRYLDIDQHFEGYRFCDKDPTTGVIKPFEDSFMFLPLKKDILLDPNSGTPIPGRDTDDGALFSRDLASDDCDFDNDDDDSLWLCVTDGLTKENLNADLYPELAAGWNDERGLKDWAKVKFNKAFHPKSIVHTNTYLDIQSKWWEWQREGPCPCEP</sequence>
<evidence type="ECO:0000259" key="3">
    <source>
        <dbReference type="Pfam" id="PF13472"/>
    </source>
</evidence>
<keyword evidence="4" id="KW-0378">Hydrolase</keyword>
<keyword evidence="5" id="KW-1185">Reference proteome</keyword>
<gene>
    <name evidence="4" type="ORF">BDV96DRAFT_98410</name>
</gene>
<dbReference type="GO" id="GO:0004622">
    <property type="term" value="F:phosphatidylcholine lysophospholipase activity"/>
    <property type="evidence" value="ECO:0007669"/>
    <property type="project" value="TreeGrafter"/>
</dbReference>
<dbReference type="SUPFAM" id="SSF52266">
    <property type="entry name" value="SGNH hydrolase"/>
    <property type="match status" value="2"/>
</dbReference>
<keyword evidence="1 2" id="KW-0732">Signal</keyword>
<dbReference type="InterPro" id="IPR051532">
    <property type="entry name" value="Ester_Hydrolysis_Enzymes"/>
</dbReference>
<dbReference type="InterPro" id="IPR013830">
    <property type="entry name" value="SGNH_hydro"/>
</dbReference>
<dbReference type="InterPro" id="IPR013517">
    <property type="entry name" value="FG-GAP"/>
</dbReference>
<accession>A0A6A5Z4Q3</accession>
<dbReference type="InterPro" id="IPR037460">
    <property type="entry name" value="SEST-like"/>
</dbReference>
<feature type="chain" id="PRO_5025471150" evidence="2">
    <location>
        <begin position="28"/>
        <end position="1344"/>
    </location>
</feature>
<dbReference type="PANTHER" id="PTHR30383:SF31">
    <property type="entry name" value="SGNH HYDROLASE-TYPE ESTERASE DOMAIN-CONTAINING PROTEIN-RELATED"/>
    <property type="match status" value="1"/>
</dbReference>
<feature type="signal peptide" evidence="2">
    <location>
        <begin position="1"/>
        <end position="27"/>
    </location>
</feature>
<dbReference type="Proteomes" id="UP000799770">
    <property type="component" value="Unassembled WGS sequence"/>
</dbReference>
<reference evidence="4" key="1">
    <citation type="journal article" date="2020" name="Stud. Mycol.">
        <title>101 Dothideomycetes genomes: a test case for predicting lifestyles and emergence of pathogens.</title>
        <authorList>
            <person name="Haridas S."/>
            <person name="Albert R."/>
            <person name="Binder M."/>
            <person name="Bloem J."/>
            <person name="Labutti K."/>
            <person name="Salamov A."/>
            <person name="Andreopoulos B."/>
            <person name="Baker S."/>
            <person name="Barry K."/>
            <person name="Bills G."/>
            <person name="Bluhm B."/>
            <person name="Cannon C."/>
            <person name="Castanera R."/>
            <person name="Culley D."/>
            <person name="Daum C."/>
            <person name="Ezra D."/>
            <person name="Gonzalez J."/>
            <person name="Henrissat B."/>
            <person name="Kuo A."/>
            <person name="Liang C."/>
            <person name="Lipzen A."/>
            <person name="Lutzoni F."/>
            <person name="Magnuson J."/>
            <person name="Mondo S."/>
            <person name="Nolan M."/>
            <person name="Ohm R."/>
            <person name="Pangilinan J."/>
            <person name="Park H.-J."/>
            <person name="Ramirez L."/>
            <person name="Alfaro M."/>
            <person name="Sun H."/>
            <person name="Tritt A."/>
            <person name="Yoshinaga Y."/>
            <person name="Zwiers L.-H."/>
            <person name="Turgeon B."/>
            <person name="Goodwin S."/>
            <person name="Spatafora J."/>
            <person name="Crous P."/>
            <person name="Grigoriev I."/>
        </authorList>
    </citation>
    <scope>NUCLEOTIDE SEQUENCE</scope>
    <source>
        <strain evidence="4">CBS 627.86</strain>
    </source>
</reference>
<evidence type="ECO:0000313" key="5">
    <source>
        <dbReference type="Proteomes" id="UP000799770"/>
    </source>
</evidence>
<protein>
    <submittedName>
        <fullName evidence="4">SGNH hydrolase-type esterase domain-containing protein</fullName>
    </submittedName>
</protein>
<dbReference type="EMBL" id="ML977325">
    <property type="protein sequence ID" value="KAF2114469.1"/>
    <property type="molecule type" value="Genomic_DNA"/>
</dbReference>
<dbReference type="Gene3D" id="3.40.50.1110">
    <property type="entry name" value="SGNH hydrolase"/>
    <property type="match status" value="2"/>
</dbReference>
<dbReference type="InterPro" id="IPR036514">
    <property type="entry name" value="SGNH_hydro_sf"/>
</dbReference>
<dbReference type="OrthoDB" id="3915838at2759"/>
<proteinExistence type="predicted"/>
<dbReference type="Gene3D" id="2.130.10.130">
    <property type="entry name" value="Integrin alpha, N-terminal"/>
    <property type="match status" value="1"/>
</dbReference>
<dbReference type="Pfam" id="PF13472">
    <property type="entry name" value="Lipase_GDSL_2"/>
    <property type="match status" value="1"/>
</dbReference>
<dbReference type="SUPFAM" id="SSF69318">
    <property type="entry name" value="Integrin alpha N-terminal domain"/>
    <property type="match status" value="2"/>
</dbReference>
<feature type="domain" description="SGNH hydrolase-type esterase" evidence="3">
    <location>
        <begin position="68"/>
        <end position="252"/>
    </location>
</feature>
<dbReference type="PANTHER" id="PTHR30383">
    <property type="entry name" value="THIOESTERASE 1/PROTEASE 1/LYSOPHOSPHOLIPASE L1"/>
    <property type="match status" value="1"/>
</dbReference>
<dbReference type="CDD" id="cd01823">
    <property type="entry name" value="SEST_like"/>
    <property type="match status" value="1"/>
</dbReference>
<name>A0A6A5Z4Q3_9PLEO</name>
<dbReference type="Pfam" id="PF13517">
    <property type="entry name" value="FG-GAP_3"/>
    <property type="match status" value="2"/>
</dbReference>
<organism evidence="4 5">
    <name type="scientific">Lophiotrema nucula</name>
    <dbReference type="NCBI Taxonomy" id="690887"/>
    <lineage>
        <taxon>Eukaryota</taxon>
        <taxon>Fungi</taxon>
        <taxon>Dikarya</taxon>
        <taxon>Ascomycota</taxon>
        <taxon>Pezizomycotina</taxon>
        <taxon>Dothideomycetes</taxon>
        <taxon>Pleosporomycetidae</taxon>
        <taxon>Pleosporales</taxon>
        <taxon>Lophiotremataceae</taxon>
        <taxon>Lophiotrema</taxon>
    </lineage>
</organism>
<evidence type="ECO:0000313" key="4">
    <source>
        <dbReference type="EMBL" id="KAF2114469.1"/>
    </source>
</evidence>
<evidence type="ECO:0000256" key="2">
    <source>
        <dbReference type="SAM" id="SignalP"/>
    </source>
</evidence>
<dbReference type="InterPro" id="IPR028994">
    <property type="entry name" value="Integrin_alpha_N"/>
</dbReference>
<evidence type="ECO:0000256" key="1">
    <source>
        <dbReference type="ARBA" id="ARBA00022729"/>
    </source>
</evidence>
<dbReference type="CDD" id="cd01833">
    <property type="entry name" value="XynB_like"/>
    <property type="match status" value="1"/>
</dbReference>